<protein>
    <submittedName>
        <fullName evidence="1">Uncharacterized protein</fullName>
    </submittedName>
</protein>
<dbReference type="KEGG" id="vg:26517868"/>
<accession>A0A0F6TH69</accession>
<keyword evidence="2" id="KW-1185">Reference proteome</keyword>
<dbReference type="RefSeq" id="YP_009189570.1">
    <property type="nucleotide sequence ID" value="NC_028676.1"/>
</dbReference>
<sequence length="86" mass="9339">MIVFTSRSSSMPVAMDSATNDDGDFVIEPISGKSAIVAEVLISWDIGVVSVVCVSDRYSLSKTGPEVNRKVAETEICLATFRFEVY</sequence>
<dbReference type="EMBL" id="KP881232">
    <property type="protein sequence ID" value="AKE44816.1"/>
    <property type="molecule type" value="Genomic_DNA"/>
</dbReference>
<reference evidence="1 2" key="1">
    <citation type="journal article" date="2015" name="J. Virol.">
        <title>Sinorhizobium meliloti Phage ?M9 Defines a New Group of T4 Superfamily Phages with Unusual Genomic Features but a Common T=16 Capsid.</title>
        <authorList>
            <person name="Johnson M.C."/>
            <person name="Tatum K.B."/>
            <person name="Lynn J.S."/>
            <person name="Brewer T.E."/>
            <person name="Lu S."/>
            <person name="Washburn B.K."/>
            <person name="Stroupe M.E."/>
            <person name="Jones K.M."/>
        </authorList>
    </citation>
    <scope>NUCLEOTIDE SEQUENCE [LARGE SCALE GENOMIC DNA]</scope>
</reference>
<evidence type="ECO:0000313" key="2">
    <source>
        <dbReference type="Proteomes" id="UP000033804"/>
    </source>
</evidence>
<evidence type="ECO:0000313" key="1">
    <source>
        <dbReference type="EMBL" id="AKE44816.1"/>
    </source>
</evidence>
<name>A0A0F6TH69_9CAUD</name>
<proteinExistence type="predicted"/>
<dbReference type="Proteomes" id="UP000033804">
    <property type="component" value="Segment"/>
</dbReference>
<organism evidence="1 2">
    <name type="scientific">Sinorhizobium phage phiM9</name>
    <dbReference type="NCBI Taxonomy" id="1636182"/>
    <lineage>
        <taxon>Viruses</taxon>
        <taxon>Duplodnaviria</taxon>
        <taxon>Heunggongvirae</taxon>
        <taxon>Uroviricota</taxon>
        <taxon>Caudoviricetes</taxon>
        <taxon>Pootjesviridae</taxon>
        <taxon>Emnonavirus</taxon>
        <taxon>Emnonavirus phiM9</taxon>
    </lineage>
</organism>
<gene>
    <name evidence="1" type="ORF">Sm_phiM9_189</name>
</gene>
<dbReference type="GeneID" id="26517868"/>
<reference evidence="2" key="2">
    <citation type="submission" date="2015-03" db="EMBL/GenBank/DDBJ databases">
        <title>The genome and structure of Sinorhizobium meliloti phage phiM9.</title>
        <authorList>
            <person name="Johnson M.C."/>
            <person name="Tatum K.B."/>
            <person name="Lynn J.S."/>
            <person name="Brewer T.E."/>
            <person name="Washburn B.K."/>
            <person name="Stroupe M.E."/>
            <person name="Jones K.M."/>
        </authorList>
    </citation>
    <scope>NUCLEOTIDE SEQUENCE [LARGE SCALE GENOMIC DNA]</scope>
</reference>